<feature type="region of interest" description="Disordered" evidence="1">
    <location>
        <begin position="122"/>
        <end position="156"/>
    </location>
</feature>
<comment type="caution">
    <text evidence="2">The sequence shown here is derived from an EMBL/GenBank/DDBJ whole genome shotgun (WGS) entry which is preliminary data.</text>
</comment>
<name>A0A9N7Y6Q3_PLEPL</name>
<sequence length="156" mass="17583">MGPDWLQNKVLTGLVGDHRQTMVPVVNVTTSTNYCHGCSPAWPACLWLLGYNHRPLWQHHSICKLPTSERLIEPHTCRASHVNSSVSVRLLEDTLMVKIEMNPGSPRLRRDPLHARNIHAVPDEAAPASDKSLDQPVEQNTARSAKYKRQRRSHGC</sequence>
<proteinExistence type="predicted"/>
<gene>
    <name evidence="2" type="ORF">PLEPLA_LOCUS2402</name>
</gene>
<evidence type="ECO:0000313" key="2">
    <source>
        <dbReference type="EMBL" id="CAB1414693.1"/>
    </source>
</evidence>
<feature type="compositionally biased region" description="Basic residues" evidence="1">
    <location>
        <begin position="145"/>
        <end position="156"/>
    </location>
</feature>
<accession>A0A9N7Y6Q3</accession>
<evidence type="ECO:0000313" key="3">
    <source>
        <dbReference type="Proteomes" id="UP001153269"/>
    </source>
</evidence>
<dbReference type="AlphaFoldDB" id="A0A9N7Y6Q3"/>
<dbReference type="Proteomes" id="UP001153269">
    <property type="component" value="Unassembled WGS sequence"/>
</dbReference>
<reference evidence="2" key="1">
    <citation type="submission" date="2020-03" db="EMBL/GenBank/DDBJ databases">
        <authorList>
            <person name="Weist P."/>
        </authorList>
    </citation>
    <scope>NUCLEOTIDE SEQUENCE</scope>
</reference>
<dbReference type="EMBL" id="CADEAL010000118">
    <property type="protein sequence ID" value="CAB1414693.1"/>
    <property type="molecule type" value="Genomic_DNA"/>
</dbReference>
<protein>
    <submittedName>
        <fullName evidence="2">Uncharacterized protein</fullName>
    </submittedName>
</protein>
<evidence type="ECO:0000256" key="1">
    <source>
        <dbReference type="SAM" id="MobiDB-lite"/>
    </source>
</evidence>
<keyword evidence="3" id="KW-1185">Reference proteome</keyword>
<organism evidence="2 3">
    <name type="scientific">Pleuronectes platessa</name>
    <name type="common">European plaice</name>
    <dbReference type="NCBI Taxonomy" id="8262"/>
    <lineage>
        <taxon>Eukaryota</taxon>
        <taxon>Metazoa</taxon>
        <taxon>Chordata</taxon>
        <taxon>Craniata</taxon>
        <taxon>Vertebrata</taxon>
        <taxon>Euteleostomi</taxon>
        <taxon>Actinopterygii</taxon>
        <taxon>Neopterygii</taxon>
        <taxon>Teleostei</taxon>
        <taxon>Neoteleostei</taxon>
        <taxon>Acanthomorphata</taxon>
        <taxon>Carangaria</taxon>
        <taxon>Pleuronectiformes</taxon>
        <taxon>Pleuronectoidei</taxon>
        <taxon>Pleuronectidae</taxon>
        <taxon>Pleuronectes</taxon>
    </lineage>
</organism>